<evidence type="ECO:0000313" key="9">
    <source>
        <dbReference type="Proteomes" id="UP000295066"/>
    </source>
</evidence>
<name>A0A4R8M6K8_9BACT</name>
<dbReference type="EMBL" id="SORI01000010">
    <property type="protein sequence ID" value="TDY59892.1"/>
    <property type="molecule type" value="Genomic_DNA"/>
</dbReference>
<comment type="subunit">
    <text evidence="5">Binds ribosomal protein uS19.</text>
</comment>
<evidence type="ECO:0000259" key="7">
    <source>
        <dbReference type="Pfam" id="PF24986"/>
    </source>
</evidence>
<gene>
    <name evidence="5" type="primary">rimM</name>
    <name evidence="8" type="ORF">C8D99_11019</name>
</gene>
<dbReference type="InterPro" id="IPR036976">
    <property type="entry name" value="RimM_N_sf"/>
</dbReference>
<dbReference type="AlphaFoldDB" id="A0A4R8M6K8"/>
<dbReference type="GO" id="GO:0005737">
    <property type="term" value="C:cytoplasm"/>
    <property type="evidence" value="ECO:0007669"/>
    <property type="project" value="UniProtKB-SubCell"/>
</dbReference>
<dbReference type="GO" id="GO:0042274">
    <property type="term" value="P:ribosomal small subunit biogenesis"/>
    <property type="evidence" value="ECO:0007669"/>
    <property type="project" value="UniProtKB-UniRule"/>
</dbReference>
<dbReference type="PANTHER" id="PTHR33692">
    <property type="entry name" value="RIBOSOME MATURATION FACTOR RIMM"/>
    <property type="match status" value="1"/>
</dbReference>
<dbReference type="InterPro" id="IPR011961">
    <property type="entry name" value="RimM"/>
</dbReference>
<evidence type="ECO:0000256" key="4">
    <source>
        <dbReference type="ARBA" id="ARBA00023186"/>
    </source>
</evidence>
<protein>
    <recommendedName>
        <fullName evidence="5">Ribosome maturation factor RimM</fullName>
    </recommendedName>
</protein>
<dbReference type="Pfam" id="PF01782">
    <property type="entry name" value="RimM"/>
    <property type="match status" value="1"/>
</dbReference>
<dbReference type="GO" id="GO:0005840">
    <property type="term" value="C:ribosome"/>
    <property type="evidence" value="ECO:0007669"/>
    <property type="project" value="InterPro"/>
</dbReference>
<keyword evidence="9" id="KW-1185">Reference proteome</keyword>
<comment type="domain">
    <text evidence="5">The PRC barrel domain binds ribosomal protein uS19.</text>
</comment>
<keyword evidence="1 5" id="KW-0963">Cytoplasm</keyword>
<dbReference type="InterPro" id="IPR009000">
    <property type="entry name" value="Transl_B-barrel_sf"/>
</dbReference>
<evidence type="ECO:0000256" key="1">
    <source>
        <dbReference type="ARBA" id="ARBA00022490"/>
    </source>
</evidence>
<reference evidence="8 9" key="1">
    <citation type="submission" date="2019-03" db="EMBL/GenBank/DDBJ databases">
        <title>Genomic Encyclopedia of Type Strains, Phase IV (KMG-IV): sequencing the most valuable type-strain genomes for metagenomic binning, comparative biology and taxonomic classification.</title>
        <authorList>
            <person name="Goeker M."/>
        </authorList>
    </citation>
    <scope>NUCLEOTIDE SEQUENCE [LARGE SCALE GENOMIC DNA]</scope>
    <source>
        <strain evidence="8 9">DSM 25964</strain>
    </source>
</reference>
<feature type="domain" description="Ribosome maturation factor RimM PRC barrel" evidence="7">
    <location>
        <begin position="89"/>
        <end position="156"/>
    </location>
</feature>
<keyword evidence="3 5" id="KW-0698">rRNA processing</keyword>
<dbReference type="SUPFAM" id="SSF50346">
    <property type="entry name" value="PRC-barrel domain"/>
    <property type="match status" value="1"/>
</dbReference>
<dbReference type="Gene3D" id="2.30.30.240">
    <property type="entry name" value="PRC-barrel domain"/>
    <property type="match status" value="1"/>
</dbReference>
<comment type="similarity">
    <text evidence="5">Belongs to the RimM family.</text>
</comment>
<evidence type="ECO:0000259" key="6">
    <source>
        <dbReference type="Pfam" id="PF01782"/>
    </source>
</evidence>
<accession>A0A4R8M6K8</accession>
<dbReference type="InterPro" id="IPR002676">
    <property type="entry name" value="RimM_N"/>
</dbReference>
<evidence type="ECO:0000256" key="3">
    <source>
        <dbReference type="ARBA" id="ARBA00022552"/>
    </source>
</evidence>
<dbReference type="InterPro" id="IPR056792">
    <property type="entry name" value="PRC_RimM"/>
</dbReference>
<dbReference type="PANTHER" id="PTHR33692:SF1">
    <property type="entry name" value="RIBOSOME MATURATION FACTOR RIMM"/>
    <property type="match status" value="1"/>
</dbReference>
<keyword evidence="2 5" id="KW-0690">Ribosome biogenesis</keyword>
<dbReference type="SUPFAM" id="SSF50447">
    <property type="entry name" value="Translation proteins"/>
    <property type="match status" value="1"/>
</dbReference>
<dbReference type="Proteomes" id="UP000295066">
    <property type="component" value="Unassembled WGS sequence"/>
</dbReference>
<dbReference type="InterPro" id="IPR011033">
    <property type="entry name" value="PRC_barrel-like_sf"/>
</dbReference>
<keyword evidence="4 5" id="KW-0143">Chaperone</keyword>
<evidence type="ECO:0000256" key="2">
    <source>
        <dbReference type="ARBA" id="ARBA00022517"/>
    </source>
</evidence>
<evidence type="ECO:0000256" key="5">
    <source>
        <dbReference type="HAMAP-Rule" id="MF_00014"/>
    </source>
</evidence>
<comment type="function">
    <text evidence="5">An accessory protein needed during the final step in the assembly of 30S ribosomal subunit, possibly for assembly of the head region. Essential for efficient processing of 16S rRNA. May be needed both before and after RbfA during the maturation of 16S rRNA. It has affinity for free ribosomal 30S subunits but not for 70S ribosomes.</text>
</comment>
<dbReference type="GO" id="GO:0006364">
    <property type="term" value="P:rRNA processing"/>
    <property type="evidence" value="ECO:0007669"/>
    <property type="project" value="UniProtKB-UniRule"/>
</dbReference>
<sequence>MRGELKIHAQTDNPARFADMDTLRLYGSDGTLRAELTLLSVRFLDSKGIVVAGTKEVTDRNGAEALVGATVEIFPEERYPLEEGAFWVDDLIGMTVVDHSTGDVLGTVSEVFPAGENDLYVVRDEAGTDHFIPAVREFIAGVDLDRREMRISLIEGLWES</sequence>
<evidence type="ECO:0000313" key="8">
    <source>
        <dbReference type="EMBL" id="TDY59892.1"/>
    </source>
</evidence>
<dbReference type="Gene3D" id="2.40.30.60">
    <property type="entry name" value="RimM"/>
    <property type="match status" value="1"/>
</dbReference>
<dbReference type="NCBIfam" id="TIGR02273">
    <property type="entry name" value="16S_RimM"/>
    <property type="match status" value="1"/>
</dbReference>
<proteinExistence type="inferred from homology"/>
<feature type="domain" description="RimM N-terminal" evidence="6">
    <location>
        <begin position="2"/>
        <end position="73"/>
    </location>
</feature>
<organism evidence="8 9">
    <name type="scientific">Aminivibrio pyruvatiphilus</name>
    <dbReference type="NCBI Taxonomy" id="1005740"/>
    <lineage>
        <taxon>Bacteria</taxon>
        <taxon>Thermotogati</taxon>
        <taxon>Synergistota</taxon>
        <taxon>Synergistia</taxon>
        <taxon>Synergistales</taxon>
        <taxon>Aminobacteriaceae</taxon>
        <taxon>Aminivibrio</taxon>
    </lineage>
</organism>
<comment type="caution">
    <text evidence="8">The sequence shown here is derived from an EMBL/GenBank/DDBJ whole genome shotgun (WGS) entry which is preliminary data.</text>
</comment>
<comment type="subcellular location">
    <subcellularLocation>
        <location evidence="5">Cytoplasm</location>
    </subcellularLocation>
</comment>
<dbReference type="Pfam" id="PF24986">
    <property type="entry name" value="PRC_RimM"/>
    <property type="match status" value="1"/>
</dbReference>
<dbReference type="GO" id="GO:0043022">
    <property type="term" value="F:ribosome binding"/>
    <property type="evidence" value="ECO:0007669"/>
    <property type="project" value="InterPro"/>
</dbReference>
<dbReference type="HAMAP" id="MF_00014">
    <property type="entry name" value="Ribosome_mat_RimM"/>
    <property type="match status" value="1"/>
</dbReference>